<dbReference type="STRING" id="1503925.TH53_16360"/>
<dbReference type="OrthoDB" id="9773856at2"/>
<evidence type="ECO:0000256" key="5">
    <source>
        <dbReference type="ARBA" id="ARBA00022801"/>
    </source>
</evidence>
<comment type="caution">
    <text evidence="10">The sequence shown here is derived from an EMBL/GenBank/DDBJ whole genome shotgun (WGS) entry which is preliminary data.</text>
</comment>
<dbReference type="InterPro" id="IPR050535">
    <property type="entry name" value="DNA_Repair-Maintenance_Comp"/>
</dbReference>
<evidence type="ECO:0000259" key="8">
    <source>
        <dbReference type="Pfam" id="PF00149"/>
    </source>
</evidence>
<dbReference type="InterPro" id="IPR026843">
    <property type="entry name" value="SbcD_C"/>
</dbReference>
<keyword evidence="6 7" id="KW-0269">Exonuclease</keyword>
<feature type="domain" description="Nuclease SbcCD subunit D C-terminal" evidence="9">
    <location>
        <begin position="281"/>
        <end position="381"/>
    </location>
</feature>
<dbReference type="RefSeq" id="WP_041883433.1">
    <property type="nucleotide sequence ID" value="NZ_CP157278.1"/>
</dbReference>
<keyword evidence="7" id="KW-0233">DNA recombination</keyword>
<dbReference type="Pfam" id="PF12320">
    <property type="entry name" value="SbcD_C"/>
    <property type="match status" value="1"/>
</dbReference>
<evidence type="ECO:0000256" key="4">
    <source>
        <dbReference type="ARBA" id="ARBA00022722"/>
    </source>
</evidence>
<keyword evidence="7" id="KW-0235">DNA replication</keyword>
<organism evidence="10 11">
    <name type="scientific">Pedobacter lusitanus</name>
    <dbReference type="NCBI Taxonomy" id="1503925"/>
    <lineage>
        <taxon>Bacteria</taxon>
        <taxon>Pseudomonadati</taxon>
        <taxon>Bacteroidota</taxon>
        <taxon>Sphingobacteriia</taxon>
        <taxon>Sphingobacteriales</taxon>
        <taxon>Sphingobacteriaceae</taxon>
        <taxon>Pedobacter</taxon>
    </lineage>
</organism>
<evidence type="ECO:0000256" key="3">
    <source>
        <dbReference type="ARBA" id="ARBA00013365"/>
    </source>
</evidence>
<keyword evidence="11" id="KW-1185">Reference proteome</keyword>
<dbReference type="AlphaFoldDB" id="A0A0D0FUR1"/>
<dbReference type="GO" id="GO:0006260">
    <property type="term" value="P:DNA replication"/>
    <property type="evidence" value="ECO:0007669"/>
    <property type="project" value="UniProtKB-KW"/>
</dbReference>
<dbReference type="PANTHER" id="PTHR30337:SF0">
    <property type="entry name" value="NUCLEASE SBCCD SUBUNIT D"/>
    <property type="match status" value="1"/>
</dbReference>
<comment type="function">
    <text evidence="7">SbcCD cleaves DNA hairpin structures. These structures can inhibit DNA replication and are intermediates in certain DNA recombination reactions. The complex acts as a 3'-&gt;5' double strand exonuclease that can open hairpins. It also has a 5' single-strand endonuclease activity.</text>
</comment>
<evidence type="ECO:0000256" key="6">
    <source>
        <dbReference type="ARBA" id="ARBA00022839"/>
    </source>
</evidence>
<name>A0A0D0FUR1_9SPHI</name>
<evidence type="ECO:0000259" key="9">
    <source>
        <dbReference type="Pfam" id="PF12320"/>
    </source>
</evidence>
<dbReference type="Proteomes" id="UP000032049">
    <property type="component" value="Unassembled WGS sequence"/>
</dbReference>
<keyword evidence="7" id="KW-0255">Endonuclease</keyword>
<comment type="similarity">
    <text evidence="1 7">Belongs to the SbcD family.</text>
</comment>
<evidence type="ECO:0000256" key="7">
    <source>
        <dbReference type="RuleBase" id="RU363069"/>
    </source>
</evidence>
<dbReference type="InterPro" id="IPR029052">
    <property type="entry name" value="Metallo-depent_PP-like"/>
</dbReference>
<evidence type="ECO:0000313" key="11">
    <source>
        <dbReference type="Proteomes" id="UP000032049"/>
    </source>
</evidence>
<dbReference type="EMBL" id="JXRA01000070">
    <property type="protein sequence ID" value="KIO76184.1"/>
    <property type="molecule type" value="Genomic_DNA"/>
</dbReference>
<dbReference type="CDD" id="cd00840">
    <property type="entry name" value="MPP_Mre11_N"/>
    <property type="match status" value="1"/>
</dbReference>
<dbReference type="Gene3D" id="3.60.21.10">
    <property type="match status" value="1"/>
</dbReference>
<dbReference type="GO" id="GO:0006310">
    <property type="term" value="P:DNA recombination"/>
    <property type="evidence" value="ECO:0007669"/>
    <property type="project" value="UniProtKB-KW"/>
</dbReference>
<evidence type="ECO:0000256" key="1">
    <source>
        <dbReference type="ARBA" id="ARBA00010555"/>
    </source>
</evidence>
<dbReference type="GO" id="GO:0004519">
    <property type="term" value="F:endonuclease activity"/>
    <property type="evidence" value="ECO:0007669"/>
    <property type="project" value="UniProtKB-KW"/>
</dbReference>
<dbReference type="InterPro" id="IPR041796">
    <property type="entry name" value="Mre11_N"/>
</dbReference>
<dbReference type="InterPro" id="IPR004593">
    <property type="entry name" value="SbcD"/>
</dbReference>
<feature type="domain" description="Calcineurin-like phosphoesterase" evidence="8">
    <location>
        <begin position="1"/>
        <end position="231"/>
    </location>
</feature>
<dbReference type="SUPFAM" id="SSF56300">
    <property type="entry name" value="Metallo-dependent phosphatases"/>
    <property type="match status" value="1"/>
</dbReference>
<keyword evidence="4 7" id="KW-0540">Nuclease</keyword>
<comment type="subunit">
    <text evidence="2 7">Heterodimer of SbcC and SbcD.</text>
</comment>
<dbReference type="PANTHER" id="PTHR30337">
    <property type="entry name" value="COMPONENT OF ATP-DEPENDENT DSDNA EXONUCLEASE"/>
    <property type="match status" value="1"/>
</dbReference>
<dbReference type="NCBIfam" id="TIGR00619">
    <property type="entry name" value="sbcd"/>
    <property type="match status" value="1"/>
</dbReference>
<evidence type="ECO:0000313" key="10">
    <source>
        <dbReference type="EMBL" id="KIO76184.1"/>
    </source>
</evidence>
<evidence type="ECO:0000256" key="2">
    <source>
        <dbReference type="ARBA" id="ARBA00011322"/>
    </source>
</evidence>
<reference evidence="10 11" key="1">
    <citation type="submission" date="2015-01" db="EMBL/GenBank/DDBJ databases">
        <title>Draft genome sequence of Pedobacter sp. NL19 isolated from sludge of an effluent treatment pond in an abandoned uranium mine.</title>
        <authorList>
            <person name="Santos T."/>
            <person name="Caetano T."/>
            <person name="Covas C."/>
            <person name="Cruz A."/>
            <person name="Mendo S."/>
        </authorList>
    </citation>
    <scope>NUCLEOTIDE SEQUENCE [LARGE SCALE GENOMIC DNA]</scope>
    <source>
        <strain evidence="10 11">NL19</strain>
    </source>
</reference>
<dbReference type="GO" id="GO:0008408">
    <property type="term" value="F:3'-5' exonuclease activity"/>
    <property type="evidence" value="ECO:0007669"/>
    <property type="project" value="InterPro"/>
</dbReference>
<gene>
    <name evidence="7" type="primary">sbcD</name>
    <name evidence="10" type="ORF">TH53_16360</name>
</gene>
<sequence>MRILHTADWHLGKRLEQSERTDEHQAFLNWLILTLQTEKIDVLIVAGDIFDTGSPSNAAFEQYYGFLRQVKDTPCREVIIIGGNHDSISTLNAPSALLKYFNVHIIGGVPEEFTDQIIEIKNPSGELELVVCAVPFLRDRDIRLSVSGETAEERENRIKQGICDHYHRFKEYITDYKTKHIPVIATGHLFAAGSSTSDSEKEIHVGNLGQVGGDQFPQEFDYVALGHIHRPQVINQMNHIRYSGSPIPLSFSETDDRKQVIVLEFTAGKMVSLEEIEVPAYRKLIRIKGDFEKVKTKLVLLENPGTMYPAWVEVQVETETFIFDLDEQLNTLIVNKPFIDRIFPRQLRTRAARNLDEQTGEAMALTDLDPKTVFLKRCAAEFPDKDHAELLLTFNEVLEYMAQKEDKP</sequence>
<dbReference type="Gene3D" id="3.30.160.720">
    <property type="match status" value="1"/>
</dbReference>
<accession>A0A0D0FUR1</accession>
<protein>
    <recommendedName>
        <fullName evidence="3 7">Nuclease SbcCD subunit D</fullName>
    </recommendedName>
</protein>
<proteinExistence type="inferred from homology"/>
<dbReference type="Pfam" id="PF00149">
    <property type="entry name" value="Metallophos"/>
    <property type="match status" value="1"/>
</dbReference>
<keyword evidence="5 7" id="KW-0378">Hydrolase</keyword>
<dbReference type="InterPro" id="IPR004843">
    <property type="entry name" value="Calcineurin-like_PHP"/>
</dbReference>